<organism evidence="1 3">
    <name type="scientific">Halomonas elongata (strain ATCC 33173 / DSM 2581 / NBRC 15536 / NCIMB 2198 / 1H9)</name>
    <dbReference type="NCBI Taxonomy" id="768066"/>
    <lineage>
        <taxon>Bacteria</taxon>
        <taxon>Pseudomonadati</taxon>
        <taxon>Pseudomonadota</taxon>
        <taxon>Gammaproteobacteria</taxon>
        <taxon>Oceanospirillales</taxon>
        <taxon>Halomonadaceae</taxon>
        <taxon>Halomonas</taxon>
    </lineage>
</organism>
<evidence type="ECO:0000313" key="1">
    <source>
        <dbReference type="EMBL" id="CBV42522.1"/>
    </source>
</evidence>
<reference evidence="1" key="2">
    <citation type="submission" date="2010-05" db="EMBL/GenBank/DDBJ databases">
        <title>Revision and reannotation of the Halomonas elongata DSM 2581(T) genome.</title>
        <authorList>
            <person name="Pfeiffer F."/>
            <person name="Bagyan I."/>
            <person name="Alfaro-Espinoza G."/>
            <person name="Zamora-Lagos M.A."/>
            <person name="Habermann B."/>
            <person name="Oesterhelt D."/>
            <person name="Kunte H.J."/>
        </authorList>
    </citation>
    <scope>NUCLEOTIDE SEQUENCE</scope>
    <source>
        <strain evidence="1">Type strain: DSM 2581</strain>
    </source>
</reference>
<gene>
    <name evidence="1" type="ordered locus">HELO_2638</name>
    <name evidence="2" type="ORF">SR933_07215</name>
</gene>
<protein>
    <submittedName>
        <fullName evidence="1">Uncharacterized protein</fullName>
    </submittedName>
</protein>
<reference evidence="3" key="3">
    <citation type="journal article" date="2011" name="Environ. Microbiol.">
        <title>A blueprint of ectoine metabolism from the genome of the industrial producer Halomonas elongata DSM 2581(T).</title>
        <authorList>
            <person name="Schwibbert K."/>
            <person name="Marin-Sanguino A."/>
            <person name="Bagyan I."/>
            <person name="Heidrich G."/>
            <person name="Lentzen G."/>
            <person name="Seitz H."/>
            <person name="Rampp M."/>
            <person name="Schuster S.C."/>
            <person name="Klenk H.P."/>
            <person name="Pfeiffer F."/>
            <person name="Oesterhelt D."/>
            <person name="Kunte H.J."/>
        </authorList>
    </citation>
    <scope>NUCLEOTIDE SEQUENCE [LARGE SCALE GENOMIC DNA]</scope>
    <source>
        <strain evidence="3">ATCC 33173 / DSM 2581 / NBRC 15536 / NCIMB 2198 / 1H9</strain>
    </source>
</reference>
<evidence type="ECO:0000313" key="2">
    <source>
        <dbReference type="EMBL" id="WPU48672.1"/>
    </source>
</evidence>
<accession>E1V343</accession>
<reference evidence="1" key="1">
    <citation type="journal article" date="2010" name="Environ. Microbiol.">
        <title>A blueprint of ectoine metabolism from the genome of the industrial producer Halomonas elongata DSM 2581(T).</title>
        <authorList>
            <person name="Schwibbert K."/>
            <person name="Marin-Sanguino A."/>
            <person name="Bagyan I."/>
            <person name="Heidrich G."/>
            <person name="Lentzen G."/>
            <person name="Seitz H."/>
            <person name="Rampp M."/>
            <person name="Schuster S.C."/>
            <person name="Klenk H.P."/>
            <person name="Pfeiffer F."/>
            <person name="Oesterhelt D."/>
            <person name="Kunte H.J."/>
        </authorList>
    </citation>
    <scope>NUCLEOTIDE SEQUENCE</scope>
    <source>
        <strain evidence="1">Type strain: DSM 2581</strain>
    </source>
</reference>
<dbReference type="AlphaFoldDB" id="E1V343"/>
<evidence type="ECO:0000313" key="4">
    <source>
        <dbReference type="Proteomes" id="UP001322512"/>
    </source>
</evidence>
<dbReference type="RefSeq" id="WP_013332394.1">
    <property type="nucleotide sequence ID" value="NC_014532.2"/>
</dbReference>
<proteinExistence type="predicted"/>
<evidence type="ECO:0000313" key="3">
    <source>
        <dbReference type="Proteomes" id="UP000008707"/>
    </source>
</evidence>
<dbReference type="HOGENOM" id="CLU_361221_0_0_6"/>
<keyword evidence="4" id="KW-1185">Reference proteome</keyword>
<sequence>MFGPLNGAPLNGGGANGLWLYGGVLSLEPVADSTATPLRIKHATGSLSASADSVGASKRLATGWGTAAAAAFADAEGHELVFVAGKSATIADTTFASWAHRPMSGITDVEAAMDGAGVRHARMSHAESHSEAVATGDAHRITPAPDINLDDSLAVLDVSADRTAWMTPSTVEAPAALYCDAHITHIMGGQSVAEAASSIDYKTFWQASLRPLRTASLTWLAESRLDRLRVRQRFAEARTVVRARSRALPNSKIGRGSLWLESESRHVPGSLRLYRNHYGVASSSAASSAVPGRIRHASSISTGLATTHIAPDLTLGNTTYCYVSGRALALSRQVAAGLCITEASGKAASVSESAGRYFQIHAFTGIASAGGDVPPVHLTSINPWVRATGKSEAVAEQSAYTLRGRYIGLDALACESQQTAWCYRQVPTWDSMAGMSSVVSDVHRLAKARAKEIAISTVIAQANVYGLRRPDIRPLGGTASGQASAHKTAWMDGGQEAATATGLGAAVRLAVPVLAPEPNEAVFLASDPDITRYMRASAVAVAESSGENQPYRFTTTRSARARVQSAGVARKTARFVDDPAWAISSAGGGYDLNAFVRKVEPTSFVARAEGAGDARKTARYIDEAALASASPHAGYTRFAYLTPQPAINRSVTTGMPHLTRRMRGTSISRAEPTAYFARYRPASGQARASAQVPVTIYVWRFFEIRFRGDADSGGEMLRITFIEPARVAESWAETGRVSYLINPDSPAPDRRTITLMPGARVMSVPASVREYQVA</sequence>
<dbReference type="KEGG" id="hel:HELO_2638"/>
<dbReference type="Proteomes" id="UP001322512">
    <property type="component" value="Chromosome"/>
</dbReference>
<name>E1V343_HALED</name>
<dbReference type="EMBL" id="CP139472">
    <property type="protein sequence ID" value="WPU48672.1"/>
    <property type="molecule type" value="Genomic_DNA"/>
</dbReference>
<reference evidence="2 4" key="4">
    <citation type="submission" date="2023-11" db="EMBL/GenBank/DDBJ databases">
        <title>MicrobeMod: A computational toolkit for identifying prokaryotic methylation and restriction-modification with nanopore sequencing.</title>
        <authorList>
            <person name="Crits-Christoph A."/>
            <person name="Kang S.C."/>
            <person name="Lee H."/>
            <person name="Ostrov N."/>
        </authorList>
    </citation>
    <scope>NUCLEOTIDE SEQUENCE [LARGE SCALE GENOMIC DNA]</scope>
    <source>
        <strain evidence="2 4">ATCC 33173</strain>
    </source>
</reference>
<dbReference type="EMBL" id="FN869568">
    <property type="protein sequence ID" value="CBV42522.1"/>
    <property type="molecule type" value="Genomic_DNA"/>
</dbReference>
<dbReference type="Proteomes" id="UP000008707">
    <property type="component" value="Chromosome"/>
</dbReference>
<dbReference type="STRING" id="768066.HELO_2638"/>
<dbReference type="GeneID" id="91009962"/>